<dbReference type="AlphaFoldDB" id="A0A2W7INW9"/>
<evidence type="ECO:0000256" key="1">
    <source>
        <dbReference type="SAM" id="Phobius"/>
    </source>
</evidence>
<comment type="caution">
    <text evidence="2">The sequence shown here is derived from an EMBL/GenBank/DDBJ whole genome shotgun (WGS) entry which is preliminary data.</text>
</comment>
<keyword evidence="3" id="KW-1185">Reference proteome</keyword>
<sequence length="77" mass="7853">MMKLLGRSLLWGLAGAVLLPLGVGAAMLVFTIFEPICTQPSDSGGCAMGIATILGLLIPVGAVLFLLTTLIRGALRG</sequence>
<dbReference type="Proteomes" id="UP000249688">
    <property type="component" value="Unassembled WGS sequence"/>
</dbReference>
<evidence type="ECO:0000313" key="3">
    <source>
        <dbReference type="Proteomes" id="UP000249688"/>
    </source>
</evidence>
<evidence type="ECO:0000313" key="2">
    <source>
        <dbReference type="EMBL" id="PZW48779.1"/>
    </source>
</evidence>
<keyword evidence="1" id="KW-0472">Membrane</keyword>
<proteinExistence type="predicted"/>
<organism evidence="2 3">
    <name type="scientific">Humitalea rosea</name>
    <dbReference type="NCBI Taxonomy" id="990373"/>
    <lineage>
        <taxon>Bacteria</taxon>
        <taxon>Pseudomonadati</taxon>
        <taxon>Pseudomonadota</taxon>
        <taxon>Alphaproteobacteria</taxon>
        <taxon>Acetobacterales</taxon>
        <taxon>Roseomonadaceae</taxon>
        <taxon>Humitalea</taxon>
    </lineage>
</organism>
<gene>
    <name evidence="2" type="ORF">C8P66_104196</name>
</gene>
<dbReference type="EMBL" id="QKYU01000004">
    <property type="protein sequence ID" value="PZW48779.1"/>
    <property type="molecule type" value="Genomic_DNA"/>
</dbReference>
<protein>
    <submittedName>
        <fullName evidence="2">Uncharacterized protein</fullName>
    </submittedName>
</protein>
<keyword evidence="1" id="KW-0812">Transmembrane</keyword>
<name>A0A2W7INW9_9PROT</name>
<accession>A0A2W7INW9</accession>
<keyword evidence="1" id="KW-1133">Transmembrane helix</keyword>
<reference evidence="2 3" key="1">
    <citation type="submission" date="2018-06" db="EMBL/GenBank/DDBJ databases">
        <title>Genomic Encyclopedia of Archaeal and Bacterial Type Strains, Phase II (KMG-II): from individual species to whole genera.</title>
        <authorList>
            <person name="Goeker M."/>
        </authorList>
    </citation>
    <scope>NUCLEOTIDE SEQUENCE [LARGE SCALE GENOMIC DNA]</scope>
    <source>
        <strain evidence="2 3">DSM 24525</strain>
    </source>
</reference>
<feature type="transmembrane region" description="Helical" evidence="1">
    <location>
        <begin position="48"/>
        <end position="71"/>
    </location>
</feature>